<evidence type="ECO:0000256" key="2">
    <source>
        <dbReference type="ARBA" id="ARBA00024867"/>
    </source>
</evidence>
<dbReference type="InterPro" id="IPR007492">
    <property type="entry name" value="LytTR_DNA-bd_dom"/>
</dbReference>
<accession>A0AAC9RM86</accession>
<evidence type="ECO:0000259" key="4">
    <source>
        <dbReference type="PROSITE" id="PS50110"/>
    </source>
</evidence>
<dbReference type="EMBL" id="CP020559">
    <property type="protein sequence ID" value="ARE89796.1"/>
    <property type="molecule type" value="Genomic_DNA"/>
</dbReference>
<dbReference type="Proteomes" id="UP000192478">
    <property type="component" value="Chromosome"/>
</dbReference>
<gene>
    <name evidence="6" type="primary">ypdB_5</name>
    <name evidence="6" type="ORF">CLFO_42770</name>
</gene>
<dbReference type="PANTHER" id="PTHR37299:SF1">
    <property type="entry name" value="STAGE 0 SPORULATION PROTEIN A HOMOLOG"/>
    <property type="match status" value="1"/>
</dbReference>
<dbReference type="Gene3D" id="3.40.50.2300">
    <property type="match status" value="1"/>
</dbReference>
<evidence type="ECO:0000256" key="1">
    <source>
        <dbReference type="ARBA" id="ARBA00018672"/>
    </source>
</evidence>
<feature type="domain" description="HTH LytTR-type" evidence="5">
    <location>
        <begin position="135"/>
        <end position="239"/>
    </location>
</feature>
<dbReference type="AlphaFoldDB" id="A0AAC9RM86"/>
<dbReference type="Pfam" id="PF04397">
    <property type="entry name" value="LytTR"/>
    <property type="match status" value="1"/>
</dbReference>
<organism evidence="6 7">
    <name type="scientific">Clostridium formicaceticum</name>
    <dbReference type="NCBI Taxonomy" id="1497"/>
    <lineage>
        <taxon>Bacteria</taxon>
        <taxon>Bacillati</taxon>
        <taxon>Bacillota</taxon>
        <taxon>Clostridia</taxon>
        <taxon>Eubacteriales</taxon>
        <taxon>Clostridiaceae</taxon>
        <taxon>Clostridium</taxon>
    </lineage>
</organism>
<reference evidence="6 7" key="1">
    <citation type="submission" date="2017-03" db="EMBL/GenBank/DDBJ databases">
        <title>Complete sequence of Clostridium formicaceticum DSM 92.</title>
        <authorList>
            <person name="Poehlein A."/>
            <person name="Karl M."/>
            <person name="Bengelsdorf F.R."/>
            <person name="Duerre P."/>
            <person name="Daniel R."/>
        </authorList>
    </citation>
    <scope>NUCLEOTIDE SEQUENCE [LARGE SCALE GENOMIC DNA]</scope>
    <source>
        <strain evidence="6 7">DSM 92</strain>
    </source>
</reference>
<protein>
    <recommendedName>
        <fullName evidence="1">Stage 0 sporulation protein A homolog</fullName>
    </recommendedName>
</protein>
<comment type="function">
    <text evidence="2">May play the central regulatory role in sporulation. It may be an element of the effector pathway responsible for the activation of sporulation genes in response to nutritional stress. Spo0A may act in concert with spo0H (a sigma factor) to control the expression of some genes that are critical to the sporulation process.</text>
</comment>
<dbReference type="InterPro" id="IPR046947">
    <property type="entry name" value="LytR-like"/>
</dbReference>
<dbReference type="PANTHER" id="PTHR37299">
    <property type="entry name" value="TRANSCRIPTIONAL REGULATOR-RELATED"/>
    <property type="match status" value="1"/>
</dbReference>
<sequence length="239" mass="27570">MLSMITILIGDDYQYTRKMLEKIASENPFVSRIFAVEDGLEAVKIVQQETIDIALLDIDMPNLNGIEAAKIISKMSPKTKFVFITAHMDYAIDSFAVHPYNYLLKPIDISVFKDNINELVMSITSEPKQSSISMITVKDKNNTCMLSLKEIIYFQKVDKATVVHTNKEEYLINKTLTELENKLNSNFLRVHQSFIINIDKTAKIQDMGDRSYRIEFNGTKKTAYMSRYRFEKLKGTFTF</sequence>
<dbReference type="SUPFAM" id="SSF52172">
    <property type="entry name" value="CheY-like"/>
    <property type="match status" value="1"/>
</dbReference>
<proteinExistence type="predicted"/>
<dbReference type="GO" id="GO:0003677">
    <property type="term" value="F:DNA binding"/>
    <property type="evidence" value="ECO:0007669"/>
    <property type="project" value="InterPro"/>
</dbReference>
<dbReference type="SMART" id="SM00448">
    <property type="entry name" value="REC"/>
    <property type="match status" value="1"/>
</dbReference>
<dbReference type="SMART" id="SM00850">
    <property type="entry name" value="LytTR"/>
    <property type="match status" value="1"/>
</dbReference>
<dbReference type="PROSITE" id="PS50930">
    <property type="entry name" value="HTH_LYTTR"/>
    <property type="match status" value="1"/>
</dbReference>
<dbReference type="GO" id="GO:0000156">
    <property type="term" value="F:phosphorelay response regulator activity"/>
    <property type="evidence" value="ECO:0007669"/>
    <property type="project" value="InterPro"/>
</dbReference>
<feature type="domain" description="Response regulatory" evidence="4">
    <location>
        <begin position="6"/>
        <end position="120"/>
    </location>
</feature>
<evidence type="ECO:0000313" key="7">
    <source>
        <dbReference type="Proteomes" id="UP000192478"/>
    </source>
</evidence>
<dbReference type="InterPro" id="IPR011006">
    <property type="entry name" value="CheY-like_superfamily"/>
</dbReference>
<feature type="modified residue" description="4-aspartylphosphate" evidence="3">
    <location>
        <position position="57"/>
    </location>
</feature>
<dbReference type="Gene3D" id="2.40.50.1020">
    <property type="entry name" value="LytTr DNA-binding domain"/>
    <property type="match status" value="1"/>
</dbReference>
<dbReference type="PROSITE" id="PS50110">
    <property type="entry name" value="RESPONSE_REGULATORY"/>
    <property type="match status" value="1"/>
</dbReference>
<dbReference type="Pfam" id="PF00072">
    <property type="entry name" value="Response_reg"/>
    <property type="match status" value="1"/>
</dbReference>
<name>A0AAC9RM86_9CLOT</name>
<keyword evidence="3" id="KW-0597">Phosphoprotein</keyword>
<evidence type="ECO:0000313" key="6">
    <source>
        <dbReference type="EMBL" id="ARE89796.1"/>
    </source>
</evidence>
<evidence type="ECO:0000256" key="3">
    <source>
        <dbReference type="PROSITE-ProRule" id="PRU00169"/>
    </source>
</evidence>
<evidence type="ECO:0000259" key="5">
    <source>
        <dbReference type="PROSITE" id="PS50930"/>
    </source>
</evidence>
<dbReference type="InterPro" id="IPR001789">
    <property type="entry name" value="Sig_transdc_resp-reg_receiver"/>
</dbReference>